<dbReference type="InterPro" id="IPR029659">
    <property type="entry name" value="PRIMA1"/>
</dbReference>
<evidence type="ECO:0000313" key="3">
    <source>
        <dbReference type="EMBL" id="CAB1457997.1"/>
    </source>
</evidence>
<sequence>MLVQDLMPFTLSCWPLFFGHCLLSLFLLSCQGELQRSCSRTVAEKVSEQCQLACHCRRYPPLPPPPPPPPPPRLLVTSVPEPMVPLLRPWWMEMDIAVLGTVGCASLVFLLSAIIICYKAIKRKPLRKEENGTSRGEYAMSIRKKKAMGTNNTVV</sequence>
<gene>
    <name evidence="3" type="ORF">PLEPLA_LOCUS45825</name>
</gene>
<feature type="signal peptide" evidence="2">
    <location>
        <begin position="1"/>
        <end position="32"/>
    </location>
</feature>
<evidence type="ECO:0000256" key="1">
    <source>
        <dbReference type="SAM" id="Phobius"/>
    </source>
</evidence>
<dbReference type="AlphaFoldDB" id="A0A9N7ZCH1"/>
<dbReference type="Pfam" id="PF16101">
    <property type="entry name" value="PRIMA1"/>
    <property type="match status" value="1"/>
</dbReference>
<keyword evidence="1" id="KW-0812">Transmembrane</keyword>
<organism evidence="3 4">
    <name type="scientific">Pleuronectes platessa</name>
    <name type="common">European plaice</name>
    <dbReference type="NCBI Taxonomy" id="8262"/>
    <lineage>
        <taxon>Eukaryota</taxon>
        <taxon>Metazoa</taxon>
        <taxon>Chordata</taxon>
        <taxon>Craniata</taxon>
        <taxon>Vertebrata</taxon>
        <taxon>Euteleostomi</taxon>
        <taxon>Actinopterygii</taxon>
        <taxon>Neopterygii</taxon>
        <taxon>Teleostei</taxon>
        <taxon>Neoteleostei</taxon>
        <taxon>Acanthomorphata</taxon>
        <taxon>Carangaria</taxon>
        <taxon>Pleuronectiformes</taxon>
        <taxon>Pleuronectoidei</taxon>
        <taxon>Pleuronectidae</taxon>
        <taxon>Pleuronectes</taxon>
    </lineage>
</organism>
<feature type="transmembrane region" description="Helical" evidence="1">
    <location>
        <begin position="96"/>
        <end position="118"/>
    </location>
</feature>
<dbReference type="EMBL" id="CADEAL010004368">
    <property type="protein sequence ID" value="CAB1457997.1"/>
    <property type="molecule type" value="Genomic_DNA"/>
</dbReference>
<keyword evidence="1" id="KW-1133">Transmembrane helix</keyword>
<proteinExistence type="predicted"/>
<dbReference type="Proteomes" id="UP001153269">
    <property type="component" value="Unassembled WGS sequence"/>
</dbReference>
<evidence type="ECO:0008006" key="5">
    <source>
        <dbReference type="Google" id="ProtNLM"/>
    </source>
</evidence>
<keyword evidence="2" id="KW-0732">Signal</keyword>
<evidence type="ECO:0000256" key="2">
    <source>
        <dbReference type="SAM" id="SignalP"/>
    </source>
</evidence>
<feature type="chain" id="PRO_5040250778" description="Proline rich membrane anchor 1" evidence="2">
    <location>
        <begin position="33"/>
        <end position="155"/>
    </location>
</feature>
<name>A0A9N7ZCH1_PLEPL</name>
<keyword evidence="1" id="KW-0472">Membrane</keyword>
<keyword evidence="4" id="KW-1185">Reference proteome</keyword>
<protein>
    <recommendedName>
        <fullName evidence="5">Proline rich membrane anchor 1</fullName>
    </recommendedName>
</protein>
<comment type="caution">
    <text evidence="3">The sequence shown here is derived from an EMBL/GenBank/DDBJ whole genome shotgun (WGS) entry which is preliminary data.</text>
</comment>
<evidence type="ECO:0000313" key="4">
    <source>
        <dbReference type="Proteomes" id="UP001153269"/>
    </source>
</evidence>
<accession>A0A9N7ZCH1</accession>
<reference evidence="3" key="1">
    <citation type="submission" date="2020-03" db="EMBL/GenBank/DDBJ databases">
        <authorList>
            <person name="Weist P."/>
        </authorList>
    </citation>
    <scope>NUCLEOTIDE SEQUENCE</scope>
</reference>